<comment type="caution">
    <text evidence="1">The sequence shown here is derived from an EMBL/GenBank/DDBJ whole genome shotgun (WGS) entry which is preliminary data.</text>
</comment>
<sequence length="25" mass="2988">MSNALCGLNYQIFSCVPFRQYLAYW</sequence>
<proteinExistence type="predicted"/>
<protein>
    <submittedName>
        <fullName evidence="1">Uncharacterized protein</fullName>
    </submittedName>
</protein>
<gene>
    <name evidence="1" type="ORF">AGR4A_Lc10083</name>
</gene>
<reference evidence="1 2" key="1">
    <citation type="submission" date="2016-01" db="EMBL/GenBank/DDBJ databases">
        <authorList>
            <person name="Regsiter A."/>
            <person name="william w."/>
        </authorList>
    </citation>
    <scope>NUCLEOTIDE SEQUENCE [LARGE SCALE GENOMIC DNA]</scope>
    <source>
        <strain evidence="1 2">B6</strain>
    </source>
</reference>
<accession>A0A822V519</accession>
<dbReference type="Proteomes" id="UP000192074">
    <property type="component" value="Unassembled WGS sequence"/>
</dbReference>
<organism evidence="1 2">
    <name type="scientific">Agrobacterium tumefaciens str. B6</name>
    <dbReference type="NCBI Taxonomy" id="1183423"/>
    <lineage>
        <taxon>Bacteria</taxon>
        <taxon>Pseudomonadati</taxon>
        <taxon>Pseudomonadota</taxon>
        <taxon>Alphaproteobacteria</taxon>
        <taxon>Hyphomicrobiales</taxon>
        <taxon>Rhizobiaceae</taxon>
        <taxon>Rhizobium/Agrobacterium group</taxon>
        <taxon>Agrobacterium</taxon>
        <taxon>Agrobacterium tumefaciens complex</taxon>
    </lineage>
</organism>
<dbReference type="AlphaFoldDB" id="A0A822V519"/>
<evidence type="ECO:0000313" key="2">
    <source>
        <dbReference type="Proteomes" id="UP000192074"/>
    </source>
</evidence>
<dbReference type="EMBL" id="FCNL01000027">
    <property type="protein sequence ID" value="CVI20374.1"/>
    <property type="molecule type" value="Genomic_DNA"/>
</dbReference>
<evidence type="ECO:0000313" key="1">
    <source>
        <dbReference type="EMBL" id="CVI20374.1"/>
    </source>
</evidence>
<name>A0A822V519_AGRTU</name>